<feature type="domain" description="ABM" evidence="1">
    <location>
        <begin position="2"/>
        <end position="95"/>
    </location>
</feature>
<dbReference type="EMBL" id="CADCVK010000091">
    <property type="protein sequence ID" value="CAA9468121.1"/>
    <property type="molecule type" value="Genomic_DNA"/>
</dbReference>
<name>A0A6J4RHZ2_9ACTN</name>
<dbReference type="SUPFAM" id="SSF54909">
    <property type="entry name" value="Dimeric alpha+beta barrel"/>
    <property type="match status" value="1"/>
</dbReference>
<dbReference type="Gene3D" id="3.30.70.100">
    <property type="match status" value="1"/>
</dbReference>
<proteinExistence type="predicted"/>
<dbReference type="InterPro" id="IPR007138">
    <property type="entry name" value="ABM_dom"/>
</dbReference>
<dbReference type="AlphaFoldDB" id="A0A6J4RHZ2"/>
<dbReference type="Pfam" id="PF03992">
    <property type="entry name" value="ABM"/>
    <property type="match status" value="1"/>
</dbReference>
<evidence type="ECO:0000313" key="2">
    <source>
        <dbReference type="EMBL" id="CAA9468121.1"/>
    </source>
</evidence>
<sequence>MIARTWRGAVREDHADAYAEYMQATGVAGYAGTPGNRGVYMLRRDLGDRCEFLMFSLWDSLEAVKAFAGEDYEKAVFYPEDDRYLVERDEASSHFEVVARVPDPND</sequence>
<gene>
    <name evidence="2" type="ORF">AVDCRST_MAG12-511</name>
</gene>
<accession>A0A6J4RHZ2</accession>
<evidence type="ECO:0000259" key="1">
    <source>
        <dbReference type="PROSITE" id="PS51725"/>
    </source>
</evidence>
<reference evidence="2" key="1">
    <citation type="submission" date="2020-02" db="EMBL/GenBank/DDBJ databases">
        <authorList>
            <person name="Meier V. D."/>
        </authorList>
    </citation>
    <scope>NUCLEOTIDE SEQUENCE</scope>
    <source>
        <strain evidence="2">AVDCRST_MAG12</strain>
    </source>
</reference>
<dbReference type="PROSITE" id="PS51725">
    <property type="entry name" value="ABM"/>
    <property type="match status" value="1"/>
</dbReference>
<protein>
    <recommendedName>
        <fullName evidence="1">ABM domain-containing protein</fullName>
    </recommendedName>
</protein>
<organism evidence="2">
    <name type="scientific">uncultured Rubrobacteraceae bacterium</name>
    <dbReference type="NCBI Taxonomy" id="349277"/>
    <lineage>
        <taxon>Bacteria</taxon>
        <taxon>Bacillati</taxon>
        <taxon>Actinomycetota</taxon>
        <taxon>Rubrobacteria</taxon>
        <taxon>Rubrobacterales</taxon>
        <taxon>Rubrobacteraceae</taxon>
        <taxon>environmental samples</taxon>
    </lineage>
</organism>
<dbReference type="InterPro" id="IPR011008">
    <property type="entry name" value="Dimeric_a/b-barrel"/>
</dbReference>